<feature type="transmembrane region" description="Helical" evidence="11">
    <location>
        <begin position="141"/>
        <end position="161"/>
    </location>
</feature>
<keyword evidence="9 11" id="KW-0472">Membrane</keyword>
<dbReference type="GO" id="GO:0034626">
    <property type="term" value="P:fatty acid elongation, polyunsaturated fatty acid"/>
    <property type="evidence" value="ECO:0007669"/>
    <property type="project" value="TreeGrafter"/>
</dbReference>
<evidence type="ECO:0000256" key="1">
    <source>
        <dbReference type="ARBA" id="ARBA00004141"/>
    </source>
</evidence>
<evidence type="ECO:0000256" key="10">
    <source>
        <dbReference type="ARBA" id="ARBA00023160"/>
    </source>
</evidence>
<keyword evidence="13" id="KW-1185">Reference proteome</keyword>
<comment type="subcellular location">
    <subcellularLocation>
        <location evidence="1">Membrane</location>
        <topology evidence="1">Multi-pass membrane protein</topology>
    </subcellularLocation>
</comment>
<dbReference type="Pfam" id="PF01151">
    <property type="entry name" value="ELO"/>
    <property type="match status" value="1"/>
</dbReference>
<dbReference type="GO" id="GO:0034625">
    <property type="term" value="P:fatty acid elongation, monounsaturated fatty acid"/>
    <property type="evidence" value="ECO:0007669"/>
    <property type="project" value="TreeGrafter"/>
</dbReference>
<dbReference type="PANTHER" id="PTHR11157">
    <property type="entry name" value="FATTY ACID ACYL TRANSFERASE-RELATED"/>
    <property type="match status" value="1"/>
</dbReference>
<dbReference type="GO" id="GO:0009922">
    <property type="term" value="F:fatty acid elongase activity"/>
    <property type="evidence" value="ECO:0007669"/>
    <property type="project" value="UniProtKB-EC"/>
</dbReference>
<keyword evidence="5 11" id="KW-0812">Transmembrane</keyword>
<dbReference type="GO" id="GO:0030148">
    <property type="term" value="P:sphingolipid biosynthetic process"/>
    <property type="evidence" value="ECO:0007669"/>
    <property type="project" value="TreeGrafter"/>
</dbReference>
<dbReference type="GO" id="GO:0042761">
    <property type="term" value="P:very long-chain fatty acid biosynthetic process"/>
    <property type="evidence" value="ECO:0007669"/>
    <property type="project" value="TreeGrafter"/>
</dbReference>
<feature type="transmembrane region" description="Helical" evidence="11">
    <location>
        <begin position="113"/>
        <end position="134"/>
    </location>
</feature>
<comment type="similarity">
    <text evidence="11">Belongs to the ELO family.</text>
</comment>
<proteinExistence type="inferred from homology"/>
<dbReference type="UniPathway" id="UPA00094"/>
<evidence type="ECO:0000256" key="11">
    <source>
        <dbReference type="RuleBase" id="RU361115"/>
    </source>
</evidence>
<feature type="transmembrane region" description="Helical" evidence="11">
    <location>
        <begin position="167"/>
        <end position="185"/>
    </location>
</feature>
<name>A0A183IWG9_9BILA</name>
<evidence type="ECO:0000256" key="3">
    <source>
        <dbReference type="ARBA" id="ARBA00022516"/>
    </source>
</evidence>
<comment type="pathway">
    <text evidence="2">Lipid metabolism; fatty acid biosynthesis.</text>
</comment>
<dbReference type="EC" id="2.3.1.199" evidence="11"/>
<evidence type="ECO:0000256" key="4">
    <source>
        <dbReference type="ARBA" id="ARBA00022679"/>
    </source>
</evidence>
<dbReference type="InterPro" id="IPR030457">
    <property type="entry name" value="ELO_CS"/>
</dbReference>
<evidence type="ECO:0000256" key="6">
    <source>
        <dbReference type="ARBA" id="ARBA00022832"/>
    </source>
</evidence>
<evidence type="ECO:0000256" key="7">
    <source>
        <dbReference type="ARBA" id="ARBA00022989"/>
    </source>
</evidence>
<accession>A0A183IWG9</accession>
<comment type="catalytic activity">
    <reaction evidence="11">
        <text>a very-long-chain acyl-CoA + malonyl-CoA + H(+) = a very-long-chain 3-oxoacyl-CoA + CO2 + CoA</text>
        <dbReference type="Rhea" id="RHEA:32727"/>
        <dbReference type="ChEBI" id="CHEBI:15378"/>
        <dbReference type="ChEBI" id="CHEBI:16526"/>
        <dbReference type="ChEBI" id="CHEBI:57287"/>
        <dbReference type="ChEBI" id="CHEBI:57384"/>
        <dbReference type="ChEBI" id="CHEBI:90725"/>
        <dbReference type="ChEBI" id="CHEBI:90736"/>
        <dbReference type="EC" id="2.3.1.199"/>
    </reaction>
</comment>
<keyword evidence="10 11" id="KW-0275">Fatty acid biosynthesis</keyword>
<keyword evidence="6 11" id="KW-0276">Fatty acid metabolism</keyword>
<reference evidence="12 13" key="2">
    <citation type="submission" date="2018-11" db="EMBL/GenBank/DDBJ databases">
        <authorList>
            <consortium name="Pathogen Informatics"/>
        </authorList>
    </citation>
    <scope>NUCLEOTIDE SEQUENCE [LARGE SCALE GENOMIC DNA]</scope>
</reference>
<gene>
    <name evidence="12" type="ORF">SBAD_LOCUS7968</name>
</gene>
<feature type="transmembrane region" description="Helical" evidence="11">
    <location>
        <begin position="234"/>
        <end position="255"/>
    </location>
</feature>
<dbReference type="GO" id="GO:0019367">
    <property type="term" value="P:fatty acid elongation, saturated fatty acid"/>
    <property type="evidence" value="ECO:0007669"/>
    <property type="project" value="TreeGrafter"/>
</dbReference>
<evidence type="ECO:0000313" key="12">
    <source>
        <dbReference type="EMBL" id="VDP14895.1"/>
    </source>
</evidence>
<dbReference type="WBParaSite" id="SBAD_0000826201-mRNA-1">
    <property type="protein sequence ID" value="SBAD_0000826201-mRNA-1"/>
    <property type="gene ID" value="SBAD_0000826201"/>
</dbReference>
<keyword evidence="8 11" id="KW-0443">Lipid metabolism</keyword>
<keyword evidence="4 11" id="KW-0808">Transferase</keyword>
<feature type="transmembrane region" description="Helical" evidence="11">
    <location>
        <begin position="36"/>
        <end position="53"/>
    </location>
</feature>
<evidence type="ECO:0000256" key="5">
    <source>
        <dbReference type="ARBA" id="ARBA00022692"/>
    </source>
</evidence>
<dbReference type="AlphaFoldDB" id="A0A183IWG9"/>
<evidence type="ECO:0000313" key="13">
    <source>
        <dbReference type="Proteomes" id="UP000270296"/>
    </source>
</evidence>
<dbReference type="OrthoDB" id="10259681at2759"/>
<sequence length="268" mass="31975">MSSGALVVNSSSPSSSFVEMSTRSGEWLEKNWSHCLYWLVAYMIFLKWGRQYMQDKQPLQLKKSLIVWNAFFACFSVIGSIRLFPEFYHTVMELGFWKSYCFVGTFYKGKYSYWVTLFHFSKLLELGDSVFLVLRKRSILFVHWYHHATVLVYSWFSYHYFTAPARWGVVMNLLVHSFMYTYYLFRSIGIRLPWFIAPCITTMQLMQFVLGTYICTDVFLRVMRRRSSCETDPTVAAIQLFLYFTFLVLFANFFYKSYICKKKLRKSE</sequence>
<dbReference type="GO" id="GO:0005789">
    <property type="term" value="C:endoplasmic reticulum membrane"/>
    <property type="evidence" value="ECO:0007669"/>
    <property type="project" value="TreeGrafter"/>
</dbReference>
<dbReference type="Proteomes" id="UP000270296">
    <property type="component" value="Unassembled WGS sequence"/>
</dbReference>
<evidence type="ECO:0000313" key="14">
    <source>
        <dbReference type="WBParaSite" id="SBAD_0000826201-mRNA-1"/>
    </source>
</evidence>
<keyword evidence="7 11" id="KW-1133">Transmembrane helix</keyword>
<feature type="transmembrane region" description="Helical" evidence="11">
    <location>
        <begin position="65"/>
        <end position="84"/>
    </location>
</feature>
<reference evidence="14" key="1">
    <citation type="submission" date="2016-06" db="UniProtKB">
        <authorList>
            <consortium name="WormBaseParasite"/>
        </authorList>
    </citation>
    <scope>IDENTIFICATION</scope>
</reference>
<dbReference type="PANTHER" id="PTHR11157:SF17">
    <property type="entry name" value="ELONGATION OF VERY LONG CHAIN FATTY ACIDS PROTEIN 6"/>
    <property type="match status" value="1"/>
</dbReference>
<keyword evidence="3 11" id="KW-0444">Lipid biosynthesis</keyword>
<evidence type="ECO:0000256" key="2">
    <source>
        <dbReference type="ARBA" id="ARBA00005194"/>
    </source>
</evidence>
<dbReference type="PROSITE" id="PS01188">
    <property type="entry name" value="ELO"/>
    <property type="match status" value="1"/>
</dbReference>
<protein>
    <recommendedName>
        <fullName evidence="11">Elongation of very long chain fatty acids protein</fullName>
        <ecNumber evidence="11">2.3.1.199</ecNumber>
    </recommendedName>
    <alternativeName>
        <fullName evidence="11">Very-long-chain 3-oxoacyl-CoA synthase</fullName>
    </alternativeName>
</protein>
<organism evidence="14">
    <name type="scientific">Soboliphyme baturini</name>
    <dbReference type="NCBI Taxonomy" id="241478"/>
    <lineage>
        <taxon>Eukaryota</taxon>
        <taxon>Metazoa</taxon>
        <taxon>Ecdysozoa</taxon>
        <taxon>Nematoda</taxon>
        <taxon>Enoplea</taxon>
        <taxon>Dorylaimia</taxon>
        <taxon>Dioctophymatida</taxon>
        <taxon>Dioctophymatoidea</taxon>
        <taxon>Soboliphymatidae</taxon>
        <taxon>Soboliphyme</taxon>
    </lineage>
</organism>
<feature type="transmembrane region" description="Helical" evidence="11">
    <location>
        <begin position="192"/>
        <end position="214"/>
    </location>
</feature>
<dbReference type="EMBL" id="UZAM01011121">
    <property type="protein sequence ID" value="VDP14895.1"/>
    <property type="molecule type" value="Genomic_DNA"/>
</dbReference>
<evidence type="ECO:0000256" key="8">
    <source>
        <dbReference type="ARBA" id="ARBA00023098"/>
    </source>
</evidence>
<dbReference type="InterPro" id="IPR002076">
    <property type="entry name" value="ELO_fam"/>
</dbReference>
<evidence type="ECO:0000256" key="9">
    <source>
        <dbReference type="ARBA" id="ARBA00023136"/>
    </source>
</evidence>